<gene>
    <name evidence="1" type="ORF">SAMN05428998_104222</name>
</gene>
<organism evidence="1 2">
    <name type="scientific">Tistlia consotensis USBA 355</name>
    <dbReference type="NCBI Taxonomy" id="560819"/>
    <lineage>
        <taxon>Bacteria</taxon>
        <taxon>Pseudomonadati</taxon>
        <taxon>Pseudomonadota</taxon>
        <taxon>Alphaproteobacteria</taxon>
        <taxon>Rhodospirillales</taxon>
        <taxon>Rhodovibrionaceae</taxon>
        <taxon>Tistlia</taxon>
    </lineage>
</organism>
<dbReference type="EMBL" id="FWZX01000004">
    <property type="protein sequence ID" value="SMF09290.1"/>
    <property type="molecule type" value="Genomic_DNA"/>
</dbReference>
<dbReference type="AlphaFoldDB" id="A0A1Y6BIJ1"/>
<reference evidence="1 2" key="1">
    <citation type="submission" date="2017-04" db="EMBL/GenBank/DDBJ databases">
        <authorList>
            <person name="Afonso C.L."/>
            <person name="Miller P.J."/>
            <person name="Scott M.A."/>
            <person name="Spackman E."/>
            <person name="Goraichik I."/>
            <person name="Dimitrov K.M."/>
            <person name="Suarez D.L."/>
            <person name="Swayne D.E."/>
        </authorList>
    </citation>
    <scope>NUCLEOTIDE SEQUENCE [LARGE SCALE GENOMIC DNA]</scope>
    <source>
        <strain evidence="1 2">USBA 355</strain>
    </source>
</reference>
<dbReference type="InterPro" id="IPR029063">
    <property type="entry name" value="SAM-dependent_MTases_sf"/>
</dbReference>
<evidence type="ECO:0000313" key="2">
    <source>
        <dbReference type="Proteomes" id="UP000192917"/>
    </source>
</evidence>
<evidence type="ECO:0008006" key="3">
    <source>
        <dbReference type="Google" id="ProtNLM"/>
    </source>
</evidence>
<accession>A0A1Y6BIJ1</accession>
<dbReference type="STRING" id="560819.SAMN05428998_104222"/>
<evidence type="ECO:0000313" key="1">
    <source>
        <dbReference type="EMBL" id="SMF09290.1"/>
    </source>
</evidence>
<name>A0A1Y6BIJ1_9PROT</name>
<keyword evidence="2" id="KW-1185">Reference proteome</keyword>
<sequence>MSRGLRRRLALGLPTLLGLARRGFFLPHRYAESWPPRVRANAYPELAERFQAAEPALLALLEGVERYGEALRAIGDAPPPEPRWRQSWFPRLDAAAAYVLLRERRPPRLVEVGSGHSTRFFRRAARDGGFGLALTAIDPAPRADVAGLPITLHRALLQQVGPAPFEGLRAGDAVSIDSSHLLVPGSDVDLFFGRVLPRLPIGCLLQIHDIFLPDDYPESWDWRGYNEQQVLPPLLESGDWAILWSSRWASTRLAEAVARGVAGSLPLMPGALETSLWLERVG</sequence>
<protein>
    <recommendedName>
        <fullName evidence="3">Methyltransferase domain-containing protein</fullName>
    </recommendedName>
</protein>
<dbReference type="Proteomes" id="UP000192917">
    <property type="component" value="Unassembled WGS sequence"/>
</dbReference>
<dbReference type="RefSeq" id="WP_085121922.1">
    <property type="nucleotide sequence ID" value="NZ_FWZX01000004.1"/>
</dbReference>
<dbReference type="Gene3D" id="3.40.50.150">
    <property type="entry name" value="Vaccinia Virus protein VP39"/>
    <property type="match status" value="1"/>
</dbReference>
<proteinExistence type="predicted"/>
<dbReference type="Pfam" id="PF13578">
    <property type="entry name" value="Methyltransf_24"/>
    <property type="match status" value="1"/>
</dbReference>
<dbReference type="SUPFAM" id="SSF53335">
    <property type="entry name" value="S-adenosyl-L-methionine-dependent methyltransferases"/>
    <property type="match status" value="1"/>
</dbReference>